<dbReference type="GO" id="GO:0003677">
    <property type="term" value="F:DNA binding"/>
    <property type="evidence" value="ECO:0007669"/>
    <property type="project" value="InterPro"/>
</dbReference>
<name>A0A1H0X6D5_9PSEU</name>
<dbReference type="AlphaFoldDB" id="A0A1H0X6D5"/>
<dbReference type="Pfam" id="PF13560">
    <property type="entry name" value="HTH_31"/>
    <property type="match status" value="1"/>
</dbReference>
<evidence type="ECO:0000313" key="2">
    <source>
        <dbReference type="EMBL" id="SDP98480.1"/>
    </source>
</evidence>
<dbReference type="SUPFAM" id="SSF47413">
    <property type="entry name" value="lambda repressor-like DNA-binding domains"/>
    <property type="match status" value="1"/>
</dbReference>
<dbReference type="Proteomes" id="UP000199691">
    <property type="component" value="Unassembled WGS sequence"/>
</dbReference>
<protein>
    <submittedName>
        <fullName evidence="2">Death domain-containing protein</fullName>
    </submittedName>
</protein>
<organism evidence="2 3">
    <name type="scientific">Lentzea jiangxiensis</name>
    <dbReference type="NCBI Taxonomy" id="641025"/>
    <lineage>
        <taxon>Bacteria</taxon>
        <taxon>Bacillati</taxon>
        <taxon>Actinomycetota</taxon>
        <taxon>Actinomycetes</taxon>
        <taxon>Pseudonocardiales</taxon>
        <taxon>Pseudonocardiaceae</taxon>
        <taxon>Lentzea</taxon>
    </lineage>
</organism>
<gene>
    <name evidence="2" type="ORF">SAMN05421507_1409</name>
</gene>
<sequence length="267" mass="30146">MAAGLSGKELAESLSWPGSKISKIENGHQNPSDNDITAWTQATGAQRETASLLAALHNLEQQHAEWQRVLKGGLKTHQLTLSQLDERTKLYRGFENTVIPGLAQTSEYARARFAQVVMVHKVPNDIDEAVKVRMQRQEMLYRPDKRFHFVITEAALRYRLVSPDVMIGQLDRLTAMTSMRNVKLGVVGFGTKYVTDPRHGFWIYDDHLAQVEVYSAEINLRQPQEIELYTNIFEHHAGVASYGAEARAIIGRVMRELADETEEDLGS</sequence>
<accession>A0A1H0X6D5</accession>
<dbReference type="STRING" id="641025.SAMN05421507_1409"/>
<dbReference type="InterPro" id="IPR043917">
    <property type="entry name" value="DUF5753"/>
</dbReference>
<evidence type="ECO:0000259" key="1">
    <source>
        <dbReference type="Pfam" id="PF19054"/>
    </source>
</evidence>
<proteinExistence type="predicted"/>
<keyword evidence="3" id="KW-1185">Reference proteome</keyword>
<feature type="domain" description="DUF5753" evidence="1">
    <location>
        <begin position="80"/>
        <end position="251"/>
    </location>
</feature>
<dbReference type="InterPro" id="IPR001387">
    <property type="entry name" value="Cro/C1-type_HTH"/>
</dbReference>
<dbReference type="Gene3D" id="1.10.260.40">
    <property type="entry name" value="lambda repressor-like DNA-binding domains"/>
    <property type="match status" value="1"/>
</dbReference>
<dbReference type="CDD" id="cd00093">
    <property type="entry name" value="HTH_XRE"/>
    <property type="match status" value="1"/>
</dbReference>
<evidence type="ECO:0000313" key="3">
    <source>
        <dbReference type="Proteomes" id="UP000199691"/>
    </source>
</evidence>
<dbReference type="InterPro" id="IPR010982">
    <property type="entry name" value="Lambda_DNA-bd_dom_sf"/>
</dbReference>
<dbReference type="EMBL" id="FNIX01000040">
    <property type="protein sequence ID" value="SDP98480.1"/>
    <property type="molecule type" value="Genomic_DNA"/>
</dbReference>
<dbReference type="Pfam" id="PF19054">
    <property type="entry name" value="DUF5753"/>
    <property type="match status" value="1"/>
</dbReference>
<reference evidence="3" key="1">
    <citation type="submission" date="2016-10" db="EMBL/GenBank/DDBJ databases">
        <authorList>
            <person name="Varghese N."/>
            <person name="Submissions S."/>
        </authorList>
    </citation>
    <scope>NUCLEOTIDE SEQUENCE [LARGE SCALE GENOMIC DNA]</scope>
    <source>
        <strain evidence="3">CGMCC 4.6609</strain>
    </source>
</reference>